<dbReference type="Gene3D" id="2.60.120.200">
    <property type="match status" value="2"/>
</dbReference>
<proteinExistence type="predicted"/>
<feature type="compositionally biased region" description="Gly residues" evidence="1">
    <location>
        <begin position="1110"/>
        <end position="1141"/>
    </location>
</feature>
<feature type="region of interest" description="Disordered" evidence="1">
    <location>
        <begin position="1110"/>
        <end position="1166"/>
    </location>
</feature>
<organism evidence="2">
    <name type="scientific">viral metagenome</name>
    <dbReference type="NCBI Taxonomy" id="1070528"/>
    <lineage>
        <taxon>unclassified sequences</taxon>
        <taxon>metagenomes</taxon>
        <taxon>organismal metagenomes</taxon>
    </lineage>
</organism>
<reference evidence="2" key="1">
    <citation type="journal article" date="2020" name="Nature">
        <title>Giant virus diversity and host interactions through global metagenomics.</title>
        <authorList>
            <person name="Schulz F."/>
            <person name="Roux S."/>
            <person name="Paez-Espino D."/>
            <person name="Jungbluth S."/>
            <person name="Walsh D.A."/>
            <person name="Denef V.J."/>
            <person name="McMahon K.D."/>
            <person name="Konstantinidis K.T."/>
            <person name="Eloe-Fadrosh E.A."/>
            <person name="Kyrpides N.C."/>
            <person name="Woyke T."/>
        </authorList>
    </citation>
    <scope>NUCLEOTIDE SEQUENCE</scope>
    <source>
        <strain evidence="2">GVMAG-M-3300023184-68</strain>
    </source>
</reference>
<feature type="compositionally biased region" description="Low complexity" evidence="1">
    <location>
        <begin position="1142"/>
        <end position="1161"/>
    </location>
</feature>
<name>A0A6C0IBI1_9ZZZZ</name>
<dbReference type="Pfam" id="PF13385">
    <property type="entry name" value="Laminin_G_3"/>
    <property type="match status" value="2"/>
</dbReference>
<evidence type="ECO:0000313" key="2">
    <source>
        <dbReference type="EMBL" id="QHT90172.1"/>
    </source>
</evidence>
<protein>
    <submittedName>
        <fullName evidence="2">Uncharacterized protein</fullName>
    </submittedName>
</protein>
<dbReference type="EMBL" id="MN740153">
    <property type="protein sequence ID" value="QHT90172.1"/>
    <property type="molecule type" value="Genomic_DNA"/>
</dbReference>
<accession>A0A6C0IBI1</accession>
<dbReference type="SUPFAM" id="SSF49899">
    <property type="entry name" value="Concanavalin A-like lectins/glucanases"/>
    <property type="match status" value="2"/>
</dbReference>
<dbReference type="InterPro" id="IPR013320">
    <property type="entry name" value="ConA-like_dom_sf"/>
</dbReference>
<evidence type="ECO:0000256" key="1">
    <source>
        <dbReference type="SAM" id="MobiDB-lite"/>
    </source>
</evidence>
<sequence length="1619" mass="169046">MYLFQDICSNYVYSYANSLTTPVSYNSQVGGILTNGAVYDSCNGAINGNDLSLNALNSQYMSIQQIPIFPVATDGSGFSFSGWFYPVGTQISPVVLFDLSGAGLARSSVLYNGSNTLSTYYNGGNGGNTTIGNVSPSISITPGQWHFFCYTVRCTNVSGTFMAKESLYVDANCMTNQFSTDTTTLYVPFTIQSGTIGGKPTVAGSYFHGRMSEMRYYGRVLTNPEIQVLYNMQNYINYQTKISITNPSSIQGKYNSINGAIIQNGLGQYGASVQIDLSGTFSYMDVSRNPGFNGGTTRTISNLYASALMTTSPSLTVDQSGNVFFVDATVLPNQTYTYVVKPYIRDISNAFTTVTTSTGATTITTPAVTIQPIYDISAGAQTSKTTGMFGSMIQVDISGGIYSILDISRNPPFSFSTSPPAPTISPGIYTSATGVLDISVSSVLNSPSTQYQAYLLNTILYVNPSNPTLGTPGLAFVDMTAVPGVTYTYSFTPLIMGSALTKTPGTVQNPGSITTPPVTVLPLYDISAGAIIGKTVGKYGASVQIDLSGSYTYADVSRNPPFSVSDLSLLAGATSYRIYDASASLTSIDNAYITNTLAYTNASAPTTGVISGAFVDNTTKPNTTYSYYVTPSIKGTNGAITTTTTTSGATTITTPAITIQPLYDISAGAIIGKTVGKYGASVQIDLSGSFTYSDVSRNPPFSASDLSLLAGTTSYRIYDASASLTLSSTDNSYAYITNALSYTNASLPTVGVIGEVFVDKTAYPNTTYSYYVTPSIKGTNGSITTVVTSVGVTTITTPAIIIQPLYDISAGAIIGRSVGKYGASVQIDLSGSFTYADVSRNPPFSASDLSLLAGATSYRIYDASASLSSTDNAYITNTLAYTNASAPTTGVISGAFVDNTVYPNTSYSYYLTPSIKGTNGAITATKTSSGATAITTPPVTLLYVYFDPTYGVILTSNTATIQIDLNGNFTGVDITRNPPFPTSFDTPSDSTLTSGILRLTYASSLTTLANNTTYSAYLTNTITHTSASALAFIDKTVSLGNQYTYYVTPYIQSVSGITYQVTNLTGTPTTISTTQNISDIGTVDPALIPTPGTVSTTNLDSTSIPGITIGSGTGTSAGSGAGTGTGTGTGTDSGTGTGTGSAGTVTSSTLTGGSLDGTGISATGGTPVLPSPPAGVVSLASGAVSSLYTGTLPSTVSSYFVASMNSTGSTTISQAKTILAPPAGFSGASGTVSFYAWPSSTYDTGTTMTVTMGGVTLLSGYAFSGANAPYTIFNLPFVNVPPGNASVNITFSNTNGSSNSQICFSGVNVNYSYVQGSGTTVIDTSNLALYYPLDSSAGTLLSNYATGNSVTDASLCSGAVINTTGIKPCIGLGDVSFNNTLGSYAQLGQWTCPPATTVGNGFTIAGWFYSTGTQVSNATLCTLSNNTNRISIFLNQNNMLLDFSCNGTNGAEYISTSQVYNNIWNFFVMTCRYNGTTATNIYYINDVSLQTVVGAYPSSSPVYTKNYLGGVPAGTIIPANNAGNLGAFNGHIDDFRVYSRVLGFNEIQSLWVYGFNSSNINYGNVIDPTGLIMYYTFELNASVNPPLSTVFTQSTFEVIDTSAIIMYYTFDVDVYTPLN</sequence>